<dbReference type="OMA" id="FMAIVVY"/>
<dbReference type="InterPro" id="IPR048634">
    <property type="entry name" value="SecD_SecF_C"/>
</dbReference>
<evidence type="ECO:0000256" key="8">
    <source>
        <dbReference type="ARBA" id="ARBA00023136"/>
    </source>
</evidence>
<keyword evidence="5 9" id="KW-0653">Protein transport</keyword>
<dbReference type="RefSeq" id="WP_012993341.1">
    <property type="nucleotide sequence ID" value="NZ_NBZD01000001.1"/>
</dbReference>
<gene>
    <name evidence="9" type="primary">secF</name>
    <name evidence="11" type="ORF">B7R76_02455</name>
</gene>
<dbReference type="InterPro" id="IPR022813">
    <property type="entry name" value="SecD/SecF_arch_bac"/>
</dbReference>
<comment type="subunit">
    <text evidence="9">Forms a complex with SecD. Part of the essential Sec protein translocation apparatus which comprises SecA, SecYEG and auxiliary proteins SecDF. Other proteins may also be involved.</text>
</comment>
<comment type="subcellular location">
    <subcellularLocation>
        <location evidence="1 9">Cell membrane</location>
        <topology evidence="1 9">Multi-pass membrane protein</topology>
    </subcellularLocation>
</comment>
<feature type="transmembrane region" description="Helical" evidence="9">
    <location>
        <begin position="281"/>
        <end position="304"/>
    </location>
</feature>
<evidence type="ECO:0000256" key="5">
    <source>
        <dbReference type="ARBA" id="ARBA00022927"/>
    </source>
</evidence>
<evidence type="ECO:0000256" key="2">
    <source>
        <dbReference type="ARBA" id="ARBA00022448"/>
    </source>
</evidence>
<dbReference type="HAMAP" id="MF_01464_B">
    <property type="entry name" value="SecF_B"/>
    <property type="match status" value="1"/>
</dbReference>
<feature type="transmembrane region" description="Helical" evidence="9">
    <location>
        <begin position="142"/>
        <end position="162"/>
    </location>
</feature>
<comment type="caution">
    <text evidence="11">The sequence shown here is derived from an EMBL/GenBank/DDBJ whole genome shotgun (WGS) entry which is preliminary data.</text>
</comment>
<dbReference type="GO" id="GO:0015450">
    <property type="term" value="F:protein-transporting ATPase activity"/>
    <property type="evidence" value="ECO:0007669"/>
    <property type="project" value="InterPro"/>
</dbReference>
<evidence type="ECO:0000256" key="6">
    <source>
        <dbReference type="ARBA" id="ARBA00022989"/>
    </source>
</evidence>
<evidence type="ECO:0000313" key="12">
    <source>
        <dbReference type="Proteomes" id="UP000236394"/>
    </source>
</evidence>
<keyword evidence="3 9" id="KW-1003">Cell membrane</keyword>
<dbReference type="Pfam" id="PF02355">
    <property type="entry name" value="SecD_SecF_C"/>
    <property type="match status" value="1"/>
</dbReference>
<dbReference type="InterPro" id="IPR022645">
    <property type="entry name" value="SecD/SecF_bac"/>
</dbReference>
<keyword evidence="7 9" id="KW-0811">Translocation</keyword>
<dbReference type="Gene3D" id="1.20.1640.10">
    <property type="entry name" value="Multidrug efflux transporter AcrB transmembrane domain"/>
    <property type="match status" value="1"/>
</dbReference>
<keyword evidence="4 9" id="KW-0812">Transmembrane</keyword>
<reference evidence="12" key="1">
    <citation type="submission" date="2017-04" db="EMBL/GenBank/DDBJ databases">
        <authorList>
            <person name="Bumgarner R.E."/>
            <person name="Fredricks D.N."/>
            <person name="Srinivasan S."/>
        </authorList>
    </citation>
    <scope>NUCLEOTIDE SEQUENCE [LARGE SCALE GENOMIC DNA]</scope>
    <source>
        <strain evidence="12">KA00405</strain>
    </source>
</reference>
<evidence type="ECO:0000256" key="7">
    <source>
        <dbReference type="ARBA" id="ARBA00023010"/>
    </source>
</evidence>
<dbReference type="GO" id="GO:0006605">
    <property type="term" value="P:protein targeting"/>
    <property type="evidence" value="ECO:0007669"/>
    <property type="project" value="UniProtKB-UniRule"/>
</dbReference>
<feature type="transmembrane region" description="Helical" evidence="9">
    <location>
        <begin position="18"/>
        <end position="38"/>
    </location>
</feature>
<feature type="transmembrane region" description="Helical" evidence="9">
    <location>
        <begin position="202"/>
        <end position="221"/>
    </location>
</feature>
<keyword evidence="2 9" id="KW-0813">Transport</keyword>
<sequence>MTQNIPFKMSFYKQRYKFIAFSSLLLLIGIISAIVFGMKLDIQFKGGSIVKMSFAGDVDLSKAEEVVSNAIKKPVSMQIISSLESSSEKKVRSLVINVADNQALKTEEQMAMTEALQKAFPSNNITWSEASLVNPFIGQRTLTNGLLAVLVSSILIVLYVWIRFRTISGASAGIFALIALIHDVLIAFFAFVVFRFSLNETVIAVVLSILGWSVNDTIVIFDRIRENERLYGGKMTLPDLVDMSINQSFTRTLNTSICSFVAILMAFVFAKVYNLSSIVEFALPMMVGVIIGSYSSICLATPLWTMFKTRGGRTGYEH</sequence>
<accession>A0A2J8B4R1</accession>
<dbReference type="GO" id="GO:0043952">
    <property type="term" value="P:protein transport by the Sec complex"/>
    <property type="evidence" value="ECO:0007669"/>
    <property type="project" value="UniProtKB-UniRule"/>
</dbReference>
<dbReference type="InterPro" id="IPR005665">
    <property type="entry name" value="SecF_bac"/>
</dbReference>
<evidence type="ECO:0000259" key="10">
    <source>
        <dbReference type="Pfam" id="PF02355"/>
    </source>
</evidence>
<organism evidence="11 12">
    <name type="scientific">Mageeibacillus indolicus</name>
    <dbReference type="NCBI Taxonomy" id="884684"/>
    <lineage>
        <taxon>Bacteria</taxon>
        <taxon>Bacillati</taxon>
        <taxon>Bacillota</taxon>
        <taxon>Clostridia</taxon>
        <taxon>Eubacteriales</taxon>
        <taxon>Oscillospiraceae</taxon>
        <taxon>Mageeibacillus</taxon>
    </lineage>
</organism>
<dbReference type="AlphaFoldDB" id="A0A2J8B4R1"/>
<comment type="similarity">
    <text evidence="9">Belongs to the SecD/SecF family. SecF subfamily.</text>
</comment>
<dbReference type="GO" id="GO:0005886">
    <property type="term" value="C:plasma membrane"/>
    <property type="evidence" value="ECO:0007669"/>
    <property type="project" value="UniProtKB-SubCell"/>
</dbReference>
<dbReference type="PRINTS" id="PR01755">
    <property type="entry name" value="SECFTRNLCASE"/>
</dbReference>
<evidence type="ECO:0000256" key="9">
    <source>
        <dbReference type="HAMAP-Rule" id="MF_01464"/>
    </source>
</evidence>
<dbReference type="PANTHER" id="PTHR30081">
    <property type="entry name" value="PROTEIN-EXPORT MEMBRANE PROTEIN SEC"/>
    <property type="match status" value="1"/>
</dbReference>
<feature type="transmembrane region" description="Helical" evidence="9">
    <location>
        <begin position="253"/>
        <end position="275"/>
    </location>
</feature>
<feature type="transmembrane region" description="Helical" evidence="9">
    <location>
        <begin position="174"/>
        <end position="196"/>
    </location>
</feature>
<evidence type="ECO:0000256" key="4">
    <source>
        <dbReference type="ARBA" id="ARBA00022692"/>
    </source>
</evidence>
<protein>
    <recommendedName>
        <fullName evidence="9">Protein-export membrane protein SecF</fullName>
    </recommendedName>
</protein>
<name>A0A2J8B4R1_9FIRM</name>
<feature type="domain" description="Protein export membrane protein SecD/SecF C-terminal" evidence="10">
    <location>
        <begin position="122"/>
        <end position="309"/>
    </location>
</feature>
<dbReference type="GO" id="GO:0065002">
    <property type="term" value="P:intracellular protein transmembrane transport"/>
    <property type="evidence" value="ECO:0007669"/>
    <property type="project" value="UniProtKB-UniRule"/>
</dbReference>
<dbReference type="EMBL" id="NBZD01000001">
    <property type="protein sequence ID" value="PNH19760.1"/>
    <property type="molecule type" value="Genomic_DNA"/>
</dbReference>
<dbReference type="PANTHER" id="PTHR30081:SF8">
    <property type="entry name" value="PROTEIN TRANSLOCASE SUBUNIT SECF"/>
    <property type="match status" value="1"/>
</dbReference>
<dbReference type="Proteomes" id="UP000236394">
    <property type="component" value="Unassembled WGS sequence"/>
</dbReference>
<keyword evidence="6 9" id="KW-1133">Transmembrane helix</keyword>
<comment type="function">
    <text evidence="9">Part of the Sec protein translocase complex. Interacts with the SecYEG preprotein conducting channel. SecDF uses the proton motive force (PMF) to complete protein translocation after the ATP-dependent function of SecA.</text>
</comment>
<proteinExistence type="inferred from homology"/>
<dbReference type="SUPFAM" id="SSF82866">
    <property type="entry name" value="Multidrug efflux transporter AcrB transmembrane domain"/>
    <property type="match status" value="1"/>
</dbReference>
<evidence type="ECO:0000313" key="11">
    <source>
        <dbReference type="EMBL" id="PNH19760.1"/>
    </source>
</evidence>
<evidence type="ECO:0000256" key="3">
    <source>
        <dbReference type="ARBA" id="ARBA00022475"/>
    </source>
</evidence>
<dbReference type="NCBIfam" id="TIGR00966">
    <property type="entry name" value="transloc_SecF"/>
    <property type="match status" value="1"/>
</dbReference>
<keyword evidence="8 9" id="KW-0472">Membrane</keyword>
<evidence type="ECO:0000256" key="1">
    <source>
        <dbReference type="ARBA" id="ARBA00004651"/>
    </source>
</evidence>